<dbReference type="PROSITE" id="PS50531">
    <property type="entry name" value="HTH_IS21"/>
    <property type="match status" value="1"/>
</dbReference>
<dbReference type="InterPro" id="IPR029261">
    <property type="entry name" value="Transposase_Znf"/>
</dbReference>
<dbReference type="Pfam" id="PF02796">
    <property type="entry name" value="HTH_7"/>
    <property type="match status" value="1"/>
</dbReference>
<dbReference type="InterPro" id="IPR006120">
    <property type="entry name" value="Resolvase_HTH_dom"/>
</dbReference>
<evidence type="ECO:0000256" key="1">
    <source>
        <dbReference type="SAM" id="MobiDB-lite"/>
    </source>
</evidence>
<dbReference type="GO" id="GO:0000150">
    <property type="term" value="F:DNA strand exchange activity"/>
    <property type="evidence" value="ECO:0007669"/>
    <property type="project" value="InterPro"/>
</dbReference>
<evidence type="ECO:0000313" key="3">
    <source>
        <dbReference type="EMBL" id="OAG92723.1"/>
    </source>
</evidence>
<organism evidence="3 4">
    <name type="scientific">Ferroacidibacillus organovorans</name>
    <dbReference type="NCBI Taxonomy" id="1765683"/>
    <lineage>
        <taxon>Bacteria</taxon>
        <taxon>Bacillati</taxon>
        <taxon>Bacillota</taxon>
        <taxon>Bacilli</taxon>
        <taxon>Bacillales</taxon>
        <taxon>Alicyclobacillaceae</taxon>
        <taxon>Ferroacidibacillus</taxon>
    </lineage>
</organism>
<dbReference type="EMBL" id="LSUQ01000061">
    <property type="protein sequence ID" value="OAG92723.1"/>
    <property type="molecule type" value="Genomic_DNA"/>
</dbReference>
<feature type="domain" description="HTH IS21-type" evidence="2">
    <location>
        <begin position="300"/>
        <end position="361"/>
    </location>
</feature>
<feature type="compositionally biased region" description="Polar residues" evidence="1">
    <location>
        <begin position="280"/>
        <end position="290"/>
    </location>
</feature>
<dbReference type="InterPro" id="IPR002560">
    <property type="entry name" value="Transposase_DDE"/>
</dbReference>
<dbReference type="Pfam" id="PF14690">
    <property type="entry name" value="Zn_ribbon_ISL3"/>
    <property type="match status" value="1"/>
</dbReference>
<reference evidence="3 4" key="1">
    <citation type="submission" date="2016-02" db="EMBL/GenBank/DDBJ databases">
        <title>Draft genome sequence of Acidibacillus ferrooxidans SLC66.</title>
        <authorList>
            <person name="Oliveira G."/>
            <person name="Nancucheo I."/>
            <person name="Dall'Agnol H."/>
            <person name="Johnson B."/>
            <person name="Oliveira R."/>
            <person name="Nunes G.L."/>
            <person name="Tzotzos G."/>
            <person name="Orellana S.C."/>
            <person name="Salim A.C."/>
            <person name="Araujo F.M."/>
        </authorList>
    </citation>
    <scope>NUCLEOTIDE SEQUENCE [LARGE SCALE GENOMIC DNA]</scope>
    <source>
        <strain evidence="3 4">SLC66</strain>
    </source>
</reference>
<dbReference type="InterPro" id="IPR017894">
    <property type="entry name" value="HTH_IS21_transposase_type"/>
</dbReference>
<proteinExistence type="predicted"/>
<evidence type="ECO:0000313" key="4">
    <source>
        <dbReference type="Proteomes" id="UP000077421"/>
    </source>
</evidence>
<dbReference type="InterPro" id="IPR047951">
    <property type="entry name" value="Transpos_ISL3"/>
</dbReference>
<dbReference type="RefSeq" id="WP_082806793.1">
    <property type="nucleotide sequence ID" value="NZ_LSUQ01000061.1"/>
</dbReference>
<gene>
    <name evidence="3" type="ORF">AYW79_13200</name>
</gene>
<feature type="region of interest" description="Disordered" evidence="1">
    <location>
        <begin position="256"/>
        <end position="295"/>
    </location>
</feature>
<dbReference type="Pfam" id="PF01610">
    <property type="entry name" value="DDE_Tnp_ISL3"/>
    <property type="match status" value="2"/>
</dbReference>
<evidence type="ECO:0000259" key="2">
    <source>
        <dbReference type="PROSITE" id="PS50531"/>
    </source>
</evidence>
<dbReference type="Gene3D" id="1.10.10.60">
    <property type="entry name" value="Homeodomain-like"/>
    <property type="match status" value="1"/>
</dbReference>
<dbReference type="NCBIfam" id="NF033550">
    <property type="entry name" value="transpos_ISL3"/>
    <property type="match status" value="1"/>
</dbReference>
<dbReference type="AlphaFoldDB" id="A0A853K9C4"/>
<name>A0A853K9C4_9BACL</name>
<dbReference type="GO" id="GO:0003677">
    <property type="term" value="F:DNA binding"/>
    <property type="evidence" value="ECO:0007669"/>
    <property type="project" value="InterPro"/>
</dbReference>
<protein>
    <recommendedName>
        <fullName evidence="2">HTH IS21-type domain-containing protein</fullName>
    </recommendedName>
</protein>
<comment type="caution">
    <text evidence="3">The sequence shown here is derived from an EMBL/GenBank/DDBJ whole genome shotgun (WGS) entry which is preliminary data.</text>
</comment>
<dbReference type="Proteomes" id="UP000077421">
    <property type="component" value="Unassembled WGS sequence"/>
</dbReference>
<dbReference type="OrthoDB" id="287363at2"/>
<sequence>MNEIVESFLSDLKLLDVYRSDCLTVFRVASHSTGNHCPKCGQWAHRVHSLYYRTVQDLPIGNKLMVLRIRSRKFFCDNASCTQVIFTERFTGLFARSGRKTSRLNDLLTHLAFELGGNPGAAMARQMGIQVCRDTMLQRIRKSEHPEPTSPQEIRVIGIDDWAYRRGDRYGTLICDLEQHRVIDVLPDRRVATVAAWLIRHPTIQIVSRDRAGAYAQAIRQGLPHAQQVADRWHLLKNLSETVHRFLSRQRLPLREKRSRVAHPAHDDPEPAPDAPSGTPDETTQTTVNPKTMRREIKWERVQEVQQLHLSGMGKREIARRTGLSRQTIGKYLTWNEVPNTVRVKRTTVLDPYRETVCELARQSMKGPKILRHLREMGYIGSRTTVAQYLADTRKKDLQSGTCLIEQSRRRVSPREATVLVTQKESEVKASDRAYRDQLLREVKGAQELRDLCMSFRLLLDTHDRTPLCGWVETALQSQVQEMGSFARGIQKDLDAVSSGIKGPWSNGQLEGQINRLKMLKRQMFGRAGFDLLRARVLHHA</sequence>
<dbReference type="PANTHER" id="PTHR33498">
    <property type="entry name" value="TRANSPOSASE FOR INSERTION SEQUENCE ELEMENT IS1557"/>
    <property type="match status" value="1"/>
</dbReference>
<accession>A0A853K9C4</accession>
<dbReference type="PANTHER" id="PTHR33498:SF1">
    <property type="entry name" value="TRANSPOSASE FOR INSERTION SEQUENCE ELEMENT IS1557"/>
    <property type="match status" value="1"/>
</dbReference>